<organism evidence="1 2">
    <name type="scientific">Pristionchus pacificus</name>
    <name type="common">Parasitic nematode worm</name>
    <dbReference type="NCBI Taxonomy" id="54126"/>
    <lineage>
        <taxon>Eukaryota</taxon>
        <taxon>Metazoa</taxon>
        <taxon>Ecdysozoa</taxon>
        <taxon>Nematoda</taxon>
        <taxon>Chromadorea</taxon>
        <taxon>Rhabditida</taxon>
        <taxon>Rhabditina</taxon>
        <taxon>Diplogasteromorpha</taxon>
        <taxon>Diplogasteroidea</taxon>
        <taxon>Neodiplogasteridae</taxon>
        <taxon>Pristionchus</taxon>
    </lineage>
</organism>
<sequence>RSSIFRIFSSKEKGSNLTPLPEKNLDWNSTLQRLSLNNDTLPYQCSLNAWRNADRPSITIRMDTEQHIGASFNRTYLQAQISEDGGEKQQLGPFHCQHELLFAVVAHEDPNRFMERPKKSFFQVGVNVPTHISELHTPDLSQFSDTLICHFRLEEQLTQGHVGRPEE</sequence>
<dbReference type="AlphaFoldDB" id="A0A2A6CYE9"/>
<keyword evidence="2" id="KW-1185">Reference proteome</keyword>
<evidence type="ECO:0000313" key="1">
    <source>
        <dbReference type="EnsemblMetazoa" id="PPA36344.1"/>
    </source>
</evidence>
<gene>
    <name evidence="1" type="primary">WBGene00274713</name>
</gene>
<name>A0A2A6CYE9_PRIPA</name>
<proteinExistence type="predicted"/>
<evidence type="ECO:0000313" key="2">
    <source>
        <dbReference type="Proteomes" id="UP000005239"/>
    </source>
</evidence>
<protein>
    <submittedName>
        <fullName evidence="1">Uncharacterized protein</fullName>
    </submittedName>
</protein>
<reference evidence="2" key="1">
    <citation type="journal article" date="2008" name="Nat. Genet.">
        <title>The Pristionchus pacificus genome provides a unique perspective on nematode lifestyle and parasitism.</title>
        <authorList>
            <person name="Dieterich C."/>
            <person name="Clifton S.W."/>
            <person name="Schuster L.N."/>
            <person name="Chinwalla A."/>
            <person name="Delehaunty K."/>
            <person name="Dinkelacker I."/>
            <person name="Fulton L."/>
            <person name="Fulton R."/>
            <person name="Godfrey J."/>
            <person name="Minx P."/>
            <person name="Mitreva M."/>
            <person name="Roeseler W."/>
            <person name="Tian H."/>
            <person name="Witte H."/>
            <person name="Yang S.P."/>
            <person name="Wilson R.K."/>
            <person name="Sommer R.J."/>
        </authorList>
    </citation>
    <scope>NUCLEOTIDE SEQUENCE [LARGE SCALE GENOMIC DNA]</scope>
    <source>
        <strain evidence="2">PS312</strain>
    </source>
</reference>
<accession>A0A2A6CYE9</accession>
<reference evidence="1" key="2">
    <citation type="submission" date="2022-06" db="UniProtKB">
        <authorList>
            <consortium name="EnsemblMetazoa"/>
        </authorList>
    </citation>
    <scope>IDENTIFICATION</scope>
    <source>
        <strain evidence="1">PS312</strain>
    </source>
</reference>
<dbReference type="Proteomes" id="UP000005239">
    <property type="component" value="Unassembled WGS sequence"/>
</dbReference>
<dbReference type="EnsemblMetazoa" id="PPA36344.1">
    <property type="protein sequence ID" value="PPA36344.1"/>
    <property type="gene ID" value="WBGene00274713"/>
</dbReference>
<accession>A0A8R1YNH6</accession>